<dbReference type="InterPro" id="IPR018392">
    <property type="entry name" value="LysM"/>
</dbReference>
<keyword evidence="3" id="KW-1185">Reference proteome</keyword>
<feature type="domain" description="LysM" evidence="1">
    <location>
        <begin position="181"/>
        <end position="225"/>
    </location>
</feature>
<dbReference type="SMART" id="SM00257">
    <property type="entry name" value="LysM"/>
    <property type="match status" value="4"/>
</dbReference>
<reference evidence="2 3" key="1">
    <citation type="submission" date="2014-08" db="EMBL/GenBank/DDBJ databases">
        <authorList>
            <person name="Wibberg D."/>
        </authorList>
    </citation>
    <scope>NUCLEOTIDE SEQUENCE [LARGE SCALE GENOMIC DNA]</scope>
    <source>
        <strain evidence="3">ING2-E5B</strain>
    </source>
</reference>
<accession>A0A098BXK4</accession>
<evidence type="ECO:0000313" key="2">
    <source>
        <dbReference type="EMBL" id="CEA14830.1"/>
    </source>
</evidence>
<dbReference type="CDD" id="cd00118">
    <property type="entry name" value="LysM"/>
    <property type="match status" value="4"/>
</dbReference>
<dbReference type="HOGENOM" id="CLU_028261_0_1_10"/>
<proteinExistence type="predicted"/>
<evidence type="ECO:0000313" key="3">
    <source>
        <dbReference type="Proteomes" id="UP000032417"/>
    </source>
</evidence>
<dbReference type="EMBL" id="LN515532">
    <property type="protein sequence ID" value="CEA14830.1"/>
    <property type="molecule type" value="Genomic_DNA"/>
</dbReference>
<dbReference type="SUPFAM" id="SSF53822">
    <property type="entry name" value="Periplasmic binding protein-like I"/>
    <property type="match status" value="1"/>
</dbReference>
<dbReference type="Gene3D" id="3.10.350.10">
    <property type="entry name" value="LysM domain"/>
    <property type="match status" value="4"/>
</dbReference>
<dbReference type="PATRIC" id="fig|1562970.3.peg.116"/>
<dbReference type="OrthoDB" id="2149800at2"/>
<organism evidence="2 3">
    <name type="scientific">Fermentimonas caenicola</name>
    <dbReference type="NCBI Taxonomy" id="1562970"/>
    <lineage>
        <taxon>Bacteria</taxon>
        <taxon>Pseudomonadati</taxon>
        <taxon>Bacteroidota</taxon>
        <taxon>Bacteroidia</taxon>
        <taxon>Bacteroidales</taxon>
        <taxon>Dysgonomonadaceae</taxon>
        <taxon>Fermentimonas</taxon>
    </lineage>
</organism>
<dbReference type="KEGG" id="pbt:ING2E5B_0121"/>
<dbReference type="PANTHER" id="PTHR33734:SF22">
    <property type="entry name" value="MEMBRANE-BOUND LYTIC MUREIN TRANSGLYCOSYLASE D"/>
    <property type="match status" value="1"/>
</dbReference>
<sequence>MIDSLRFSKLLAIVVLFLLGIQSLNSQGMPYETVTVDGKSYYKYKVQPGEGLYSISRTFSVTVADLLRSNPNANQGLQNGQELLIPITNGNLQSQVSTSKNNSVGSVAQTIDQTSPIDQNKNFRHTVVKGETVFSISQMYNTTVDEIYRLNPDARESISIGQVLILPQRRVISEVKEENYRYHTILPKETLYSVSRTYSLRPEDVITANPGLTVETFQIGRTIRIPFFESYEVVIPYEAQTSDIIHKVSRGETLYSISRQYNVPVGEIEAKNPMLAGGLKTNMELIIPVKKSSLEGTTQRLENEVNRLLVQRKGPQRVDIIKVGLLLPFLDEAGGAHIRLQEYYEGFLLAVEELKNRGTDLELYVFEIGKGSDTKKLESLLQTLEMQSLNLIIGGVSDAQIRTLSDFSKANNIKYVVPFSQSNGEVLNNGNIFQVNPLQKSINDNASELFLETFRNANIIFVSGGQNDKMELLSQIQINLRNNNIRYETISITSTLETSILALLSKTKENIIIPTSGDSNTLRRVIDELKKVQETNSEYVFRLFGYPEWQTYSNLIREYHHFGTYIYSPFFVDNNNPATKAFTERFHKWYGRNLLDTNPGYGMWGYDTGMFFLTALDRYGVNFEQQVDNVRVNTLQFPFNFKRLNNWGGFINSGIYLINYDTNGRIVKMDKSR</sequence>
<feature type="domain" description="LysM" evidence="1">
    <location>
        <begin position="244"/>
        <end position="294"/>
    </location>
</feature>
<dbReference type="PROSITE" id="PS51782">
    <property type="entry name" value="LYSM"/>
    <property type="match status" value="4"/>
</dbReference>
<name>A0A098BXK4_9BACT</name>
<dbReference type="InterPro" id="IPR036779">
    <property type="entry name" value="LysM_dom_sf"/>
</dbReference>
<gene>
    <name evidence="2" type="ORF">ING2E5B_0121</name>
</gene>
<protein>
    <submittedName>
        <fullName evidence="2">Putative secreted protein</fullName>
    </submittedName>
</protein>
<evidence type="ECO:0000259" key="1">
    <source>
        <dbReference type="PROSITE" id="PS51782"/>
    </source>
</evidence>
<dbReference type="InterPro" id="IPR028082">
    <property type="entry name" value="Peripla_BP_I"/>
</dbReference>
<dbReference type="Proteomes" id="UP000032417">
    <property type="component" value="Chromosome 1"/>
</dbReference>
<feature type="domain" description="LysM" evidence="1">
    <location>
        <begin position="42"/>
        <end position="85"/>
    </location>
</feature>
<dbReference type="Gene3D" id="3.40.50.2300">
    <property type="match status" value="2"/>
</dbReference>
<dbReference type="Pfam" id="PF01476">
    <property type="entry name" value="LysM"/>
    <property type="match status" value="4"/>
</dbReference>
<feature type="domain" description="LysM" evidence="1">
    <location>
        <begin position="123"/>
        <end position="166"/>
    </location>
</feature>
<dbReference type="PANTHER" id="PTHR33734">
    <property type="entry name" value="LYSM DOMAIN-CONTAINING GPI-ANCHORED PROTEIN 2"/>
    <property type="match status" value="1"/>
</dbReference>
<dbReference type="STRING" id="1562970.ING2E5B_0121"/>
<dbReference type="AlphaFoldDB" id="A0A098BXK4"/>
<dbReference type="SUPFAM" id="SSF54106">
    <property type="entry name" value="LysM domain"/>
    <property type="match status" value="4"/>
</dbReference>